<dbReference type="InterPro" id="IPR035919">
    <property type="entry name" value="EAL_sf"/>
</dbReference>
<feature type="domain" description="EAL" evidence="2">
    <location>
        <begin position="18"/>
        <end position="266"/>
    </location>
</feature>
<dbReference type="GO" id="GO:0071111">
    <property type="term" value="F:cyclic-guanylate-specific phosphodiesterase activity"/>
    <property type="evidence" value="ECO:0007669"/>
    <property type="project" value="InterPro"/>
</dbReference>
<proteinExistence type="predicted"/>
<dbReference type="PANTHER" id="PTHR33121">
    <property type="entry name" value="CYCLIC DI-GMP PHOSPHODIESTERASE PDEF"/>
    <property type="match status" value="1"/>
</dbReference>
<dbReference type="InterPro" id="IPR050706">
    <property type="entry name" value="Cyclic-di-GMP_PDE-like"/>
</dbReference>
<gene>
    <name evidence="3" type="ORF">HP550_00875</name>
</gene>
<sequence length="472" mass="49108">MQSSTSASPRAHTAGDGSCDLSAELARILDDRAVTVRFHPVIELATGDVVGLKASAHGPDGSPLHLPADLFAAAAVDGRTGELDWVCRAMAFRAFLAAELPPSMSLFVTMEPEALAVPCPLDLAGIVSVAESRLRVFVGINERELALDPGGLLAAADRAVNVGWGIAIEDVGASRAPLALLPVVGADLITLDLRLLVQRTDDDAAAITLAVLQQVELTGAALLVEGVESEADLQWARALGATYGRGSHLGDATAITERLPAPRTVVPMLARADVDAPFASPFDLVADAPNRRASEANLSRLMQAVYRTALTPGAAPVILAGGGRSDQPDESSAEGFPAPATMPLLLVLFGTGLPQEPLPGLRGVRVRRDDPLAADRFLIVLSEAGAFAVLARSDRADPGREVEIVLTQDPDLVHSMARQLIRRIPSSGGSNDALPGPETPASGPEVTVDGHAPDGDAAPGRGGWRSRLGRRV</sequence>
<dbReference type="PANTHER" id="PTHR33121:SF76">
    <property type="entry name" value="SIGNALING PROTEIN"/>
    <property type="match status" value="1"/>
</dbReference>
<dbReference type="Pfam" id="PF00563">
    <property type="entry name" value="EAL"/>
    <property type="match status" value="1"/>
</dbReference>
<evidence type="ECO:0000259" key="2">
    <source>
        <dbReference type="PROSITE" id="PS50883"/>
    </source>
</evidence>
<dbReference type="RefSeq" id="WP_175345716.1">
    <property type="nucleotide sequence ID" value="NZ_JABMCI010000035.1"/>
</dbReference>
<comment type="caution">
    <text evidence="3">The sequence shown here is derived from an EMBL/GenBank/DDBJ whole genome shotgun (WGS) entry which is preliminary data.</text>
</comment>
<dbReference type="SUPFAM" id="SSF141868">
    <property type="entry name" value="EAL domain-like"/>
    <property type="match status" value="1"/>
</dbReference>
<evidence type="ECO:0000313" key="4">
    <source>
        <dbReference type="Proteomes" id="UP000565724"/>
    </source>
</evidence>
<name>A0A7Y6DVR1_9CELL</name>
<evidence type="ECO:0000256" key="1">
    <source>
        <dbReference type="SAM" id="MobiDB-lite"/>
    </source>
</evidence>
<feature type="region of interest" description="Disordered" evidence="1">
    <location>
        <begin position="425"/>
        <end position="472"/>
    </location>
</feature>
<dbReference type="PROSITE" id="PS50883">
    <property type="entry name" value="EAL"/>
    <property type="match status" value="1"/>
</dbReference>
<dbReference type="Gene3D" id="3.20.20.450">
    <property type="entry name" value="EAL domain"/>
    <property type="match status" value="1"/>
</dbReference>
<dbReference type="Proteomes" id="UP000565724">
    <property type="component" value="Unassembled WGS sequence"/>
</dbReference>
<dbReference type="EMBL" id="JABMCI010000035">
    <property type="protein sequence ID" value="NUU15803.1"/>
    <property type="molecule type" value="Genomic_DNA"/>
</dbReference>
<accession>A0A7Y6DVR1</accession>
<reference evidence="3 4" key="1">
    <citation type="submission" date="2020-05" db="EMBL/GenBank/DDBJ databases">
        <title>Genome Sequencing of Type Strains.</title>
        <authorList>
            <person name="Lemaire J.F."/>
            <person name="Inderbitzin P."/>
            <person name="Gregorio O.A."/>
            <person name="Collins S.B."/>
            <person name="Wespe N."/>
            <person name="Knight-Connoni V."/>
        </authorList>
    </citation>
    <scope>NUCLEOTIDE SEQUENCE [LARGE SCALE GENOMIC DNA]</scope>
    <source>
        <strain evidence="3 4">ATCC 25174</strain>
    </source>
</reference>
<keyword evidence="4" id="KW-1185">Reference proteome</keyword>
<protein>
    <submittedName>
        <fullName evidence="3">EAL domain-containing protein</fullName>
    </submittedName>
</protein>
<evidence type="ECO:0000313" key="3">
    <source>
        <dbReference type="EMBL" id="NUU15803.1"/>
    </source>
</evidence>
<dbReference type="AlphaFoldDB" id="A0A7Y6DVR1"/>
<dbReference type="SMART" id="SM00052">
    <property type="entry name" value="EAL"/>
    <property type="match status" value="1"/>
</dbReference>
<dbReference type="InterPro" id="IPR001633">
    <property type="entry name" value="EAL_dom"/>
</dbReference>
<organism evidence="3 4">
    <name type="scientific">Cellulomonas humilata</name>
    <dbReference type="NCBI Taxonomy" id="144055"/>
    <lineage>
        <taxon>Bacteria</taxon>
        <taxon>Bacillati</taxon>
        <taxon>Actinomycetota</taxon>
        <taxon>Actinomycetes</taxon>
        <taxon>Micrococcales</taxon>
        <taxon>Cellulomonadaceae</taxon>
        <taxon>Cellulomonas</taxon>
    </lineage>
</organism>